<evidence type="ECO:0000313" key="3">
    <source>
        <dbReference type="Proteomes" id="UP000008555"/>
    </source>
</evidence>
<keyword evidence="2" id="KW-0378">Hydrolase</keyword>
<dbReference type="GO" id="GO:0016787">
    <property type="term" value="F:hydrolase activity"/>
    <property type="evidence" value="ECO:0007669"/>
    <property type="project" value="UniProtKB-KW"/>
</dbReference>
<protein>
    <submittedName>
        <fullName evidence="2">Alpha/beta hydrolase</fullName>
    </submittedName>
</protein>
<dbReference type="SUPFAM" id="SSF53474">
    <property type="entry name" value="alpha/beta-Hydrolases"/>
    <property type="match status" value="1"/>
</dbReference>
<dbReference type="PANTHER" id="PTHR42103:SF2">
    <property type="entry name" value="AB HYDROLASE-1 DOMAIN-CONTAINING PROTEIN"/>
    <property type="match status" value="1"/>
</dbReference>
<dbReference type="PANTHER" id="PTHR42103">
    <property type="entry name" value="ALPHA/BETA-HYDROLASES SUPERFAMILY PROTEIN"/>
    <property type="match status" value="1"/>
</dbReference>
<dbReference type="KEGG" id="cbd:CBUD_0236"/>
<dbReference type="InterPro" id="IPR046879">
    <property type="entry name" value="KANL3/Tex30_Abhydrolase"/>
</dbReference>
<accession>A9KBW5</accession>
<sequence>MTNEDFLIQGPVGQLEVMITRPKGIEKSVTGIICHPHPLHGGTMNNKVVTTLAKALDELGLKTVRFNFRGVGKSQGRYDNGVGEVEDLKAVLRWVEHHWSQDDIWLAGFSFGAYISAKVAYDQTVAQLISVAPPVFYEGFASLTQMASPWLIVQGDQDEVVPFEQVKAFVNQISSPVEFVVMSGASHFFHGRLIELRELLVRNLA</sequence>
<reference evidence="2 3" key="1">
    <citation type="journal article" date="2009" name="Infect. Immun.">
        <title>Comparative genomics reveal extensive transposon-mediated genomic plasticity and diversity among potential effector proteins within the genus Coxiella.</title>
        <authorList>
            <person name="Beare P.A."/>
            <person name="Unsworth N."/>
            <person name="Andoh M."/>
            <person name="Voth D.E."/>
            <person name="Omsland A."/>
            <person name="Gilk S.D."/>
            <person name="Williams K.P."/>
            <person name="Sobral B.W."/>
            <person name="Kupko J.J.III."/>
            <person name="Porcella S.F."/>
            <person name="Samuel J.E."/>
            <person name="Heinzen R.A."/>
        </authorList>
    </citation>
    <scope>NUCLEOTIDE SEQUENCE [LARGE SCALE GENOMIC DNA]</scope>
    <source>
        <strain evidence="2 3">Dugway 5J108-111</strain>
    </source>
</reference>
<proteinExistence type="predicted"/>
<evidence type="ECO:0000259" key="1">
    <source>
        <dbReference type="Pfam" id="PF20408"/>
    </source>
</evidence>
<dbReference type="Proteomes" id="UP000008555">
    <property type="component" value="Chromosome"/>
</dbReference>
<dbReference type="Pfam" id="PF20408">
    <property type="entry name" value="Abhydrolase_11"/>
    <property type="match status" value="1"/>
</dbReference>
<dbReference type="EMBL" id="CP000733">
    <property type="protein sequence ID" value="ABS77348.1"/>
    <property type="molecule type" value="Genomic_DNA"/>
</dbReference>
<dbReference type="AlphaFoldDB" id="A9KBW5"/>
<name>A9KBW5_COXBN</name>
<evidence type="ECO:0000313" key="2">
    <source>
        <dbReference type="EMBL" id="ABS77348.1"/>
    </source>
</evidence>
<dbReference type="InterPro" id="IPR029058">
    <property type="entry name" value="AB_hydrolase_fold"/>
</dbReference>
<dbReference type="HOGENOM" id="CLU_086287_1_0_6"/>
<gene>
    <name evidence="2" type="ordered locus">CBUD_0236</name>
</gene>
<feature type="domain" description="KANL3/Tex30 alpha/beta hydrolase-like" evidence="1">
    <location>
        <begin position="41"/>
        <end position="191"/>
    </location>
</feature>
<dbReference type="RefSeq" id="WP_011996485.1">
    <property type="nucleotide sequence ID" value="NC_009727.1"/>
</dbReference>
<organism evidence="2 3">
    <name type="scientific">Coxiella burnetii (strain Dugway 5J108-111)</name>
    <dbReference type="NCBI Taxonomy" id="434922"/>
    <lineage>
        <taxon>Bacteria</taxon>
        <taxon>Pseudomonadati</taxon>
        <taxon>Pseudomonadota</taxon>
        <taxon>Gammaproteobacteria</taxon>
        <taxon>Legionellales</taxon>
        <taxon>Coxiellaceae</taxon>
        <taxon>Coxiella</taxon>
    </lineage>
</organism>
<dbReference type="Gene3D" id="3.40.50.1820">
    <property type="entry name" value="alpha/beta hydrolase"/>
    <property type="match status" value="1"/>
</dbReference>